<dbReference type="EMBL" id="KI911170">
    <property type="protein sequence ID" value="ETR97529.1"/>
    <property type="molecule type" value="Genomic_DNA"/>
</dbReference>
<gene>
    <name evidence="2" type="ORF">M419DRAFT_39326</name>
</gene>
<reference evidence="3" key="1">
    <citation type="journal article" date="2013" name="Ind. Biotechnol.">
        <title>Comparative genomics analysis of Trichoderma reesei strains.</title>
        <authorList>
            <person name="Koike H."/>
            <person name="Aerts A."/>
            <person name="LaButti K."/>
            <person name="Grigoriev I.V."/>
            <person name="Baker S.E."/>
        </authorList>
    </citation>
    <scope>NUCLEOTIDE SEQUENCE [LARGE SCALE GENOMIC DNA]</scope>
    <source>
        <strain evidence="3">ATCC 56765 / BCRC 32924 / NRRL 11460 / Rut C-30</strain>
    </source>
</reference>
<proteinExistence type="predicted"/>
<evidence type="ECO:0000313" key="2">
    <source>
        <dbReference type="EMBL" id="ETR97529.1"/>
    </source>
</evidence>
<feature type="compositionally biased region" description="Low complexity" evidence="1">
    <location>
        <begin position="1"/>
        <end position="18"/>
    </location>
</feature>
<dbReference type="KEGG" id="trr:M419DRAFT_39326"/>
<dbReference type="Proteomes" id="UP000024376">
    <property type="component" value="Unassembled WGS sequence"/>
</dbReference>
<evidence type="ECO:0000256" key="1">
    <source>
        <dbReference type="SAM" id="MobiDB-lite"/>
    </source>
</evidence>
<organism evidence="2 3">
    <name type="scientific">Hypocrea jecorina (strain ATCC 56765 / BCRC 32924 / NRRL 11460 / Rut C-30)</name>
    <name type="common">Trichoderma reesei</name>
    <dbReference type="NCBI Taxonomy" id="1344414"/>
    <lineage>
        <taxon>Eukaryota</taxon>
        <taxon>Fungi</taxon>
        <taxon>Dikarya</taxon>
        <taxon>Ascomycota</taxon>
        <taxon>Pezizomycotina</taxon>
        <taxon>Sordariomycetes</taxon>
        <taxon>Hypocreomycetidae</taxon>
        <taxon>Hypocreales</taxon>
        <taxon>Hypocreaceae</taxon>
        <taxon>Trichoderma</taxon>
    </lineage>
</organism>
<dbReference type="HOGENOM" id="CLU_1373094_0_0_1"/>
<accession>A0A024RWK4</accession>
<evidence type="ECO:0000313" key="3">
    <source>
        <dbReference type="Proteomes" id="UP000024376"/>
    </source>
</evidence>
<dbReference type="AlphaFoldDB" id="A0A024RWK4"/>
<sequence>MATAPIPIPAARAAAAAPQRPPCAPATPGSWSWRCHRCRRRWPLYITKCLTDDCGHVRCSLREGQPEHRRHCQVRFDTEGWRAHLDWRRQVVVEEEPLPDAGAKMRDGTYRCENDCAFPTECHEKRIAARMSLLALDSEPRVDNVSPSSSSSSSPSSFSYATGKERASSSSKSAIRRMREHVYTPSPLNPAWRPEDIYM</sequence>
<protein>
    <submittedName>
        <fullName evidence="2">Uncharacterized protein</fullName>
    </submittedName>
</protein>
<feature type="region of interest" description="Disordered" evidence="1">
    <location>
        <begin position="139"/>
        <end position="189"/>
    </location>
</feature>
<feature type="compositionally biased region" description="Low complexity" evidence="1">
    <location>
        <begin position="146"/>
        <end position="159"/>
    </location>
</feature>
<feature type="region of interest" description="Disordered" evidence="1">
    <location>
        <begin position="1"/>
        <end position="30"/>
    </location>
</feature>
<name>A0A024RWK4_HYPJR</name>